<evidence type="ECO:0000313" key="1">
    <source>
        <dbReference type="EMBL" id="MCF1751887.1"/>
    </source>
</evidence>
<dbReference type="Pfam" id="PF08843">
    <property type="entry name" value="AbiEii"/>
    <property type="match status" value="1"/>
</dbReference>
<gene>
    <name evidence="1" type="ORF">L0U89_12500</name>
</gene>
<name>A0ABS9BWR0_9BACT</name>
<proteinExistence type="predicted"/>
<accession>A0ABS9BWR0</accession>
<protein>
    <submittedName>
        <fullName evidence="1">Nucleotidyl transferase AbiEii/AbiGii toxin family protein</fullName>
    </submittedName>
</protein>
<dbReference type="RefSeq" id="WP_234861831.1">
    <property type="nucleotide sequence ID" value="NZ_JAKEVZ010000009.1"/>
</dbReference>
<evidence type="ECO:0000313" key="2">
    <source>
        <dbReference type="Proteomes" id="UP001201449"/>
    </source>
</evidence>
<comment type="caution">
    <text evidence="1">The sequence shown here is derived from an EMBL/GenBank/DDBJ whole genome shotgun (WGS) entry which is preliminary data.</text>
</comment>
<dbReference type="EMBL" id="JAKEVZ010000009">
    <property type="protein sequence ID" value="MCF1751887.1"/>
    <property type="molecule type" value="Genomic_DNA"/>
</dbReference>
<dbReference type="Proteomes" id="UP001201449">
    <property type="component" value="Unassembled WGS sequence"/>
</dbReference>
<reference evidence="1 2" key="1">
    <citation type="submission" date="2022-01" db="EMBL/GenBank/DDBJ databases">
        <title>Mariniradius saccharolyticus sp. nov., isolated from sediment of a river.</title>
        <authorList>
            <person name="Liu H."/>
        </authorList>
    </citation>
    <scope>NUCLEOTIDE SEQUENCE [LARGE SCALE GENOMIC DNA]</scope>
    <source>
        <strain evidence="1 2">RY-2</strain>
    </source>
</reference>
<dbReference type="InterPro" id="IPR014942">
    <property type="entry name" value="AbiEii"/>
</dbReference>
<keyword evidence="2" id="KW-1185">Reference proteome</keyword>
<dbReference type="GO" id="GO:0016740">
    <property type="term" value="F:transferase activity"/>
    <property type="evidence" value="ECO:0007669"/>
    <property type="project" value="UniProtKB-KW"/>
</dbReference>
<sequence length="208" mass="23958">MLQTQTVEPGTFSILVELNEIPALKEFALVGGTALSLIFGHRISVDLDYFSTSSFSNEDVIVALEKRYGPAFEMEKKPPHFGIFCFIKHTKVDIVRHPHPLIRPIHTIEGLRFFSLEDIVAMKVQAILGRGKKKDFWDIAALLERFSVRDFVEFHRLKFKTNYMDISTPESLTYFADAEEDQDPISLKGQTWESVKDFIRGKVREYLL</sequence>
<organism evidence="1 2">
    <name type="scientific">Mariniradius sediminis</name>
    <dbReference type="NCBI Taxonomy" id="2909237"/>
    <lineage>
        <taxon>Bacteria</taxon>
        <taxon>Pseudomonadati</taxon>
        <taxon>Bacteroidota</taxon>
        <taxon>Cytophagia</taxon>
        <taxon>Cytophagales</taxon>
        <taxon>Cyclobacteriaceae</taxon>
        <taxon>Mariniradius</taxon>
    </lineage>
</organism>
<keyword evidence="1" id="KW-0808">Transferase</keyword>